<accession>A0A6L2N625</accession>
<dbReference type="Gene3D" id="3.30.420.10">
    <property type="entry name" value="Ribonuclease H-like superfamily/Ribonuclease H"/>
    <property type="match status" value="1"/>
</dbReference>
<organism evidence="2">
    <name type="scientific">Tanacetum cinerariifolium</name>
    <name type="common">Dalmatian daisy</name>
    <name type="synonym">Chrysanthemum cinerariifolium</name>
    <dbReference type="NCBI Taxonomy" id="118510"/>
    <lineage>
        <taxon>Eukaryota</taxon>
        <taxon>Viridiplantae</taxon>
        <taxon>Streptophyta</taxon>
        <taxon>Embryophyta</taxon>
        <taxon>Tracheophyta</taxon>
        <taxon>Spermatophyta</taxon>
        <taxon>Magnoliopsida</taxon>
        <taxon>eudicotyledons</taxon>
        <taxon>Gunneridae</taxon>
        <taxon>Pentapetalae</taxon>
        <taxon>asterids</taxon>
        <taxon>campanulids</taxon>
        <taxon>Asterales</taxon>
        <taxon>Asteraceae</taxon>
        <taxon>Asteroideae</taxon>
        <taxon>Anthemideae</taxon>
        <taxon>Anthemidinae</taxon>
        <taxon>Tanacetum</taxon>
    </lineage>
</organism>
<dbReference type="PANTHER" id="PTHR11439:SF509">
    <property type="entry name" value="RNA-DIRECTED DNA POLYMERASE"/>
    <property type="match status" value="1"/>
</dbReference>
<dbReference type="AlphaFoldDB" id="A0A6L2N625"/>
<dbReference type="Pfam" id="PF07727">
    <property type="entry name" value="RVT_2"/>
    <property type="match status" value="1"/>
</dbReference>
<proteinExistence type="predicted"/>
<dbReference type="EMBL" id="BKCJ010008015">
    <property type="protein sequence ID" value="GEU80125.1"/>
    <property type="molecule type" value="Genomic_DNA"/>
</dbReference>
<name>A0A6L2N625_TANCI</name>
<comment type="caution">
    <text evidence="2">The sequence shown here is derived from an EMBL/GenBank/DDBJ whole genome shotgun (WGS) entry which is preliminary data.</text>
</comment>
<dbReference type="InterPro" id="IPR036397">
    <property type="entry name" value="RNaseH_sf"/>
</dbReference>
<dbReference type="Pfam" id="PF25597">
    <property type="entry name" value="SH3_retrovirus"/>
    <property type="match status" value="1"/>
</dbReference>
<dbReference type="PANTHER" id="PTHR11439">
    <property type="entry name" value="GAG-POL-RELATED RETROTRANSPOSON"/>
    <property type="match status" value="1"/>
</dbReference>
<evidence type="ECO:0000313" key="2">
    <source>
        <dbReference type="EMBL" id="GEU80125.1"/>
    </source>
</evidence>
<feature type="domain" description="Integrase catalytic" evidence="1">
    <location>
        <begin position="179"/>
        <end position="292"/>
    </location>
</feature>
<sequence>MMNRQHERIILESVKNGPLTWPLIEENRVTRPKKYSELSATEAIQVNCDVKATNIILHGLPPEVEYAPSVNQQPKFSQLDSGLIVPVFQKGDDHIDAINHMMSFLTTVVTSRGDKLLLLLVLQEHTHEEQVDTILGHKGLLSVTTAKGKATCPNSALNQRGNGMIHAQATQTVITRNAAYQADDLDAYDSDCDEINTAKVALMANLSHYGSDDLAEVGISHETFVARSPQQNSVVERRNRMLIEVVRTMLIYARAPLFLWAEAVATACYTQNRSIIHLRHGKTPYELLHDKLLDLSFFHVFGALCYPTNDSENLGKLQPKADIGIFIGYAPTKKAFRIYNRRTRQIIKTIHVDFDELTAMASEQSSSGLVLHKMTHATISSGLVPNPTSSPPFIPPSRIDWDMLFQPLFDEILTPPPSVDHPAPKVISSIVEVVAPKPAASTGSPSSITVDQDAPSPLWELVPRPDKVMVITLKWIYKVKLDELGGILKNKARLVAHGYRQDEGINFKETFALLARIKAIRIFLAFFAHKNMVVYQMDVKTSFLSGLQISQSPRGIFFNQSKYTLESLKKYSFESCDPVDTPMVEKSKLDEVKEGKVVDPSHYRGMIGTLLYLTASRPSLQFAICMCARYQARPTEKHLHGVKRIFRYVRGTVNRGLWYPKDSSITLTASADADHAGCQDTRRSTSSSIKFLGDRLIS</sequence>
<dbReference type="InterPro" id="IPR013103">
    <property type="entry name" value="RVT_2"/>
</dbReference>
<dbReference type="InterPro" id="IPR012337">
    <property type="entry name" value="RNaseH-like_sf"/>
</dbReference>
<dbReference type="GO" id="GO:0003676">
    <property type="term" value="F:nucleic acid binding"/>
    <property type="evidence" value="ECO:0007669"/>
    <property type="project" value="InterPro"/>
</dbReference>
<dbReference type="InterPro" id="IPR001584">
    <property type="entry name" value="Integrase_cat-core"/>
</dbReference>
<dbReference type="InterPro" id="IPR057670">
    <property type="entry name" value="SH3_retrovirus"/>
</dbReference>
<dbReference type="SUPFAM" id="SSF53098">
    <property type="entry name" value="Ribonuclease H-like"/>
    <property type="match status" value="1"/>
</dbReference>
<reference evidence="2" key="1">
    <citation type="journal article" date="2019" name="Sci. Rep.">
        <title>Draft genome of Tanacetum cinerariifolium, the natural source of mosquito coil.</title>
        <authorList>
            <person name="Yamashiro T."/>
            <person name="Shiraishi A."/>
            <person name="Satake H."/>
            <person name="Nakayama K."/>
        </authorList>
    </citation>
    <scope>NUCLEOTIDE SEQUENCE</scope>
</reference>
<dbReference type="PROSITE" id="PS50994">
    <property type="entry name" value="INTEGRASE"/>
    <property type="match status" value="1"/>
</dbReference>
<dbReference type="GO" id="GO:0015074">
    <property type="term" value="P:DNA integration"/>
    <property type="evidence" value="ECO:0007669"/>
    <property type="project" value="InterPro"/>
</dbReference>
<protein>
    <submittedName>
        <fullName evidence="2">Integrase, catalytic region, zinc finger, CCHC-type, peptidase aspartic, catalytic</fullName>
    </submittedName>
</protein>
<evidence type="ECO:0000259" key="1">
    <source>
        <dbReference type="PROSITE" id="PS50994"/>
    </source>
</evidence>
<gene>
    <name evidence="2" type="ORF">Tci_052103</name>
</gene>